<evidence type="ECO:0000256" key="1">
    <source>
        <dbReference type="SAM" id="MobiDB-lite"/>
    </source>
</evidence>
<evidence type="ECO:0000313" key="3">
    <source>
        <dbReference type="Proteomes" id="UP000625930"/>
    </source>
</evidence>
<evidence type="ECO:0000313" key="2">
    <source>
        <dbReference type="EMBL" id="MBH1653020.1"/>
    </source>
</evidence>
<comment type="caution">
    <text evidence="2">The sequence shown here is derived from an EMBL/GenBank/DDBJ whole genome shotgun (WGS) entry which is preliminary data.</text>
</comment>
<dbReference type="AlphaFoldDB" id="A0AA89WMN0"/>
<protein>
    <submittedName>
        <fullName evidence="2">Uncharacterized protein</fullName>
    </submittedName>
</protein>
<dbReference type="RefSeq" id="WP_164171661.1">
    <property type="nucleotide sequence ID" value="NZ_VLHB01000043.1"/>
</dbReference>
<dbReference type="Proteomes" id="UP000625930">
    <property type="component" value="Unassembled WGS sequence"/>
</dbReference>
<reference evidence="2" key="1">
    <citation type="submission" date="2020-11" db="EMBL/GenBank/DDBJ databases">
        <title>Enhanced detection system for hospital associated transmission using whole genome sequencing surveillance.</title>
        <authorList>
            <person name="Harrison L.H."/>
            <person name="Van Tyne D."/>
            <person name="Marsh J.W."/>
            <person name="Griffith M.P."/>
            <person name="Snyder D.J."/>
            <person name="Cooper V.S."/>
            <person name="Mustapha M."/>
        </authorList>
    </citation>
    <scope>NUCLEOTIDE SEQUENCE</scope>
    <source>
        <strain evidence="2">STEN00091</strain>
    </source>
</reference>
<accession>A0AA89WMN0</accession>
<dbReference type="EMBL" id="JADUNP010000025">
    <property type="protein sequence ID" value="MBH1653020.1"/>
    <property type="molecule type" value="Genomic_DNA"/>
</dbReference>
<name>A0AA89WMN0_STEMA</name>
<feature type="region of interest" description="Disordered" evidence="1">
    <location>
        <begin position="1"/>
        <end position="20"/>
    </location>
</feature>
<gene>
    <name evidence="2" type="ORF">I5U67_12670</name>
</gene>
<proteinExistence type="predicted"/>
<organism evidence="2 3">
    <name type="scientific">Stenotrophomonas maltophilia</name>
    <name type="common">Pseudomonas maltophilia</name>
    <name type="synonym">Xanthomonas maltophilia</name>
    <dbReference type="NCBI Taxonomy" id="40324"/>
    <lineage>
        <taxon>Bacteria</taxon>
        <taxon>Pseudomonadati</taxon>
        <taxon>Pseudomonadota</taxon>
        <taxon>Gammaproteobacteria</taxon>
        <taxon>Lysobacterales</taxon>
        <taxon>Lysobacteraceae</taxon>
        <taxon>Stenotrophomonas</taxon>
        <taxon>Stenotrophomonas maltophilia group</taxon>
    </lineage>
</organism>
<sequence>MPPKPETFLALSHSEESGESLGVPGAAALLERSRQNLPQEMQGAANATALAHRARVIAHATESLRHRLDGLNDFLPIEPTECRAQSDY</sequence>